<evidence type="ECO:0000313" key="2">
    <source>
        <dbReference type="Proteomes" id="UP000030744"/>
    </source>
</evidence>
<evidence type="ECO:0000313" key="1">
    <source>
        <dbReference type="EMBL" id="CDJ31301.1"/>
    </source>
</evidence>
<organism evidence="1 2">
    <name type="scientific">Eimeria mitis</name>
    <dbReference type="NCBI Taxonomy" id="44415"/>
    <lineage>
        <taxon>Eukaryota</taxon>
        <taxon>Sar</taxon>
        <taxon>Alveolata</taxon>
        <taxon>Apicomplexa</taxon>
        <taxon>Conoidasida</taxon>
        <taxon>Coccidia</taxon>
        <taxon>Eucoccidiorida</taxon>
        <taxon>Eimeriorina</taxon>
        <taxon>Eimeriidae</taxon>
        <taxon>Eimeria</taxon>
    </lineage>
</organism>
<reference evidence="1" key="2">
    <citation type="submission" date="2013-10" db="EMBL/GenBank/DDBJ databases">
        <authorList>
            <person name="Aslett M."/>
        </authorList>
    </citation>
    <scope>NUCLEOTIDE SEQUENCE [LARGE SCALE GENOMIC DNA]</scope>
    <source>
        <strain evidence="1">Houghton</strain>
    </source>
</reference>
<accession>U6K2U3</accession>
<protein>
    <submittedName>
        <fullName evidence="1">Uncharacterized protein</fullName>
    </submittedName>
</protein>
<dbReference type="AlphaFoldDB" id="U6K2U3"/>
<reference evidence="1" key="1">
    <citation type="submission" date="2013-10" db="EMBL/GenBank/DDBJ databases">
        <title>Genomic analysis of the causative agents of coccidiosis in chickens.</title>
        <authorList>
            <person name="Reid A.J."/>
            <person name="Blake D."/>
            <person name="Billington K."/>
            <person name="Browne H."/>
            <person name="Dunn M."/>
            <person name="Hung S."/>
            <person name="Kawahara F."/>
            <person name="Miranda-Saavedra D."/>
            <person name="Mourier T."/>
            <person name="Nagra H."/>
            <person name="Otto T.D."/>
            <person name="Rawlings N."/>
            <person name="Sanchez A."/>
            <person name="Sanders M."/>
            <person name="Subramaniam C."/>
            <person name="Tay Y."/>
            <person name="Dear P."/>
            <person name="Doerig C."/>
            <person name="Gruber A."/>
            <person name="Parkinson J."/>
            <person name="Shirley M."/>
            <person name="Wan K.L."/>
            <person name="Berriman M."/>
            <person name="Tomley F."/>
            <person name="Pain A."/>
        </authorList>
    </citation>
    <scope>NUCLEOTIDE SEQUENCE [LARGE SCALE GENOMIC DNA]</scope>
    <source>
        <strain evidence="1">Houghton</strain>
    </source>
</reference>
<dbReference type="OrthoDB" id="345401at2759"/>
<dbReference type="Proteomes" id="UP000030744">
    <property type="component" value="Unassembled WGS sequence"/>
</dbReference>
<keyword evidence="2" id="KW-1185">Reference proteome</keyword>
<dbReference type="EMBL" id="HG683167">
    <property type="protein sequence ID" value="CDJ31301.1"/>
    <property type="molecule type" value="Genomic_DNA"/>
</dbReference>
<sequence length="89" mass="9291">MRPEGGELVVLFSLFGGQGHIIVNAESSVGGFETRMHSFPAPTCNISRVRVTGLDGSEVPSDSHVAISEEIVKALKEAHGEDSVNAASA</sequence>
<dbReference type="GeneID" id="25375856"/>
<gene>
    <name evidence="1" type="ORF">EMH_0008670</name>
</gene>
<dbReference type="RefSeq" id="XP_013353866.1">
    <property type="nucleotide sequence ID" value="XM_013498412.1"/>
</dbReference>
<proteinExistence type="predicted"/>
<dbReference type="VEuPathDB" id="ToxoDB:EMH_0008670"/>
<name>U6K2U3_9EIME</name>